<sequence length="154" mass="17448">MNGQMEPLSQERIDRHLKRMGLKVLKNPEDGQSLVLLKEDTRATALVVVAAEGSDSHILSVIAKIENVPPLGTEELLKRANDWNNEHRWPRAFVGEGGLYADFHVDLEKGVSEEQLRNFLLTAFLSLSRLLRWLEGMGEPDLVQLLRLLGLREE</sequence>
<dbReference type="EMBL" id="DRXE01000070">
    <property type="protein sequence ID" value="HHM67463.1"/>
    <property type="molecule type" value="Genomic_DNA"/>
</dbReference>
<gene>
    <name evidence="1" type="ORF">ENM28_01850</name>
</gene>
<organism evidence="1">
    <name type="scientific">Thermus caliditerrae</name>
    <dbReference type="NCBI Taxonomy" id="1330700"/>
    <lineage>
        <taxon>Bacteria</taxon>
        <taxon>Thermotogati</taxon>
        <taxon>Deinococcota</taxon>
        <taxon>Deinococci</taxon>
        <taxon>Thermales</taxon>
        <taxon>Thermaceae</taxon>
        <taxon>Thermus</taxon>
    </lineage>
</organism>
<proteinExistence type="predicted"/>
<dbReference type="AlphaFoldDB" id="A0A7C5RE15"/>
<accession>A0A7C5RE15</accession>
<dbReference type="Pfam" id="PF10722">
    <property type="entry name" value="YbjN"/>
    <property type="match status" value="1"/>
</dbReference>
<dbReference type="InterPro" id="IPR019660">
    <property type="entry name" value="Put_sensory_transdc_reg_YbjN"/>
</dbReference>
<protein>
    <submittedName>
        <fullName evidence="1">YbjN domain-containing protein</fullName>
    </submittedName>
</protein>
<name>A0A7C5RE15_9DEIN</name>
<evidence type="ECO:0000313" key="1">
    <source>
        <dbReference type="EMBL" id="HHM67463.1"/>
    </source>
</evidence>
<comment type="caution">
    <text evidence="1">The sequence shown here is derived from an EMBL/GenBank/DDBJ whole genome shotgun (WGS) entry which is preliminary data.</text>
</comment>
<reference evidence="1" key="1">
    <citation type="journal article" date="2020" name="mSystems">
        <title>Genome- and Community-Level Interaction Insights into Carbon Utilization and Element Cycling Functions of Hydrothermarchaeota in Hydrothermal Sediment.</title>
        <authorList>
            <person name="Zhou Z."/>
            <person name="Liu Y."/>
            <person name="Xu W."/>
            <person name="Pan J."/>
            <person name="Luo Z.H."/>
            <person name="Li M."/>
        </authorList>
    </citation>
    <scope>NUCLEOTIDE SEQUENCE [LARGE SCALE GENOMIC DNA]</scope>
    <source>
        <strain evidence="1">SpSt-1071</strain>
    </source>
</reference>